<dbReference type="EMBL" id="CP015519">
    <property type="protein sequence ID" value="APG28314.1"/>
    <property type="molecule type" value="Genomic_DNA"/>
</dbReference>
<keyword evidence="1" id="KW-0472">Membrane</keyword>
<reference evidence="2 3" key="1">
    <citation type="journal article" date="2017" name="Genome Announc.">
        <title>Complete Genome Sequences of Two Acetylene-Fermenting Pelobacter acetylenicus Strains.</title>
        <authorList>
            <person name="Sutton J.M."/>
            <person name="Baesman S.M."/>
            <person name="Fierst J.L."/>
            <person name="Poret-Peterson A.T."/>
            <person name="Oremland R.S."/>
            <person name="Dunlap D.S."/>
            <person name="Akob D.M."/>
        </authorList>
    </citation>
    <scope>NUCLEOTIDE SEQUENCE [LARGE SCALE GENOMIC DNA]</scope>
    <source>
        <strain evidence="2 3">SFB93</strain>
    </source>
</reference>
<dbReference type="Proteomes" id="UP000182517">
    <property type="component" value="Chromosome"/>
</dbReference>
<name>A0A1L3GQX0_9BACT</name>
<evidence type="ECO:0000256" key="1">
    <source>
        <dbReference type="SAM" id="Phobius"/>
    </source>
</evidence>
<protein>
    <submittedName>
        <fullName evidence="2">Uncharacterized protein</fullName>
    </submittedName>
</protein>
<keyword evidence="3" id="KW-1185">Reference proteome</keyword>
<sequence length="156" mass="17981">MVDGCRDFPVSILRGGEKMTRYGRVYSILLMVVLLSSCGLAARPGETMLESRDDFIQRLRWQDCNGAGRYLAAEHKEAFLENCQADEDLHFVGVQPQSVDLSDDQRQADTVTLLEYYRLPSVVVKKYRLRQEWAYRQGEGMKQGFWQIVDPFPELP</sequence>
<keyword evidence="1" id="KW-0812">Transmembrane</keyword>
<accession>A0A1L3GQX0</accession>
<dbReference type="KEGG" id="pef:A7E78_10915"/>
<feature type="transmembrane region" description="Helical" evidence="1">
    <location>
        <begin position="25"/>
        <end position="42"/>
    </location>
</feature>
<keyword evidence="1" id="KW-1133">Transmembrane helix</keyword>
<proteinExistence type="predicted"/>
<gene>
    <name evidence="2" type="ORF">A7E78_10915</name>
</gene>
<evidence type="ECO:0000313" key="3">
    <source>
        <dbReference type="Proteomes" id="UP000182517"/>
    </source>
</evidence>
<dbReference type="AlphaFoldDB" id="A0A1L3GQX0"/>
<organism evidence="2 3">
    <name type="scientific">Syntrophotalea acetylenivorans</name>
    <dbReference type="NCBI Taxonomy" id="1842532"/>
    <lineage>
        <taxon>Bacteria</taxon>
        <taxon>Pseudomonadati</taxon>
        <taxon>Thermodesulfobacteriota</taxon>
        <taxon>Desulfuromonadia</taxon>
        <taxon>Desulfuromonadales</taxon>
        <taxon>Syntrophotaleaceae</taxon>
        <taxon>Syntrophotalea</taxon>
    </lineage>
</organism>
<evidence type="ECO:0000313" key="2">
    <source>
        <dbReference type="EMBL" id="APG28314.1"/>
    </source>
</evidence>